<organism evidence="2 3">
    <name type="scientific">Aeoliella mucimassa</name>
    <dbReference type="NCBI Taxonomy" id="2527972"/>
    <lineage>
        <taxon>Bacteria</taxon>
        <taxon>Pseudomonadati</taxon>
        <taxon>Planctomycetota</taxon>
        <taxon>Planctomycetia</taxon>
        <taxon>Pirellulales</taxon>
        <taxon>Lacipirellulaceae</taxon>
        <taxon>Aeoliella</taxon>
    </lineage>
</organism>
<name>A0A518AGP3_9BACT</name>
<dbReference type="KEGG" id="amuc:Pan181_00790"/>
<accession>A0A518AGP3</accession>
<protein>
    <submittedName>
        <fullName evidence="2">Uncharacterized protein</fullName>
    </submittedName>
</protein>
<feature type="chain" id="PRO_5021803116" evidence="1">
    <location>
        <begin position="22"/>
        <end position="262"/>
    </location>
</feature>
<dbReference type="EMBL" id="CP036278">
    <property type="protein sequence ID" value="QDU53901.1"/>
    <property type="molecule type" value="Genomic_DNA"/>
</dbReference>
<evidence type="ECO:0000313" key="2">
    <source>
        <dbReference type="EMBL" id="QDU53901.1"/>
    </source>
</evidence>
<feature type="signal peptide" evidence="1">
    <location>
        <begin position="1"/>
        <end position="21"/>
    </location>
</feature>
<dbReference type="AlphaFoldDB" id="A0A518AGP3"/>
<keyword evidence="1" id="KW-0732">Signal</keyword>
<keyword evidence="3" id="KW-1185">Reference proteome</keyword>
<evidence type="ECO:0000313" key="3">
    <source>
        <dbReference type="Proteomes" id="UP000315750"/>
    </source>
</evidence>
<dbReference type="OrthoDB" id="177215at2"/>
<gene>
    <name evidence="2" type="ORF">Pan181_00790</name>
</gene>
<dbReference type="NCBIfam" id="TIGR02595">
    <property type="entry name" value="PEP_CTERM"/>
    <property type="match status" value="1"/>
</dbReference>
<dbReference type="RefSeq" id="WP_145244945.1">
    <property type="nucleotide sequence ID" value="NZ_CP036278.1"/>
</dbReference>
<evidence type="ECO:0000256" key="1">
    <source>
        <dbReference type="SAM" id="SignalP"/>
    </source>
</evidence>
<reference evidence="2 3" key="1">
    <citation type="submission" date="2019-02" db="EMBL/GenBank/DDBJ databases">
        <title>Deep-cultivation of Planctomycetes and their phenomic and genomic characterization uncovers novel biology.</title>
        <authorList>
            <person name="Wiegand S."/>
            <person name="Jogler M."/>
            <person name="Boedeker C."/>
            <person name="Pinto D."/>
            <person name="Vollmers J."/>
            <person name="Rivas-Marin E."/>
            <person name="Kohn T."/>
            <person name="Peeters S.H."/>
            <person name="Heuer A."/>
            <person name="Rast P."/>
            <person name="Oberbeckmann S."/>
            <person name="Bunk B."/>
            <person name="Jeske O."/>
            <person name="Meyerdierks A."/>
            <person name="Storesund J.E."/>
            <person name="Kallscheuer N."/>
            <person name="Luecker S."/>
            <person name="Lage O.M."/>
            <person name="Pohl T."/>
            <person name="Merkel B.J."/>
            <person name="Hornburger P."/>
            <person name="Mueller R.-W."/>
            <person name="Bruemmer F."/>
            <person name="Labrenz M."/>
            <person name="Spormann A.M."/>
            <person name="Op den Camp H."/>
            <person name="Overmann J."/>
            <person name="Amann R."/>
            <person name="Jetten M.S.M."/>
            <person name="Mascher T."/>
            <person name="Medema M.H."/>
            <person name="Devos D.P."/>
            <person name="Kaster A.-K."/>
            <person name="Ovreas L."/>
            <person name="Rohde M."/>
            <person name="Galperin M.Y."/>
            <person name="Jogler C."/>
        </authorList>
    </citation>
    <scope>NUCLEOTIDE SEQUENCE [LARGE SCALE GENOMIC DNA]</scope>
    <source>
        <strain evidence="2 3">Pan181</strain>
    </source>
</reference>
<dbReference type="InterPro" id="IPR013424">
    <property type="entry name" value="Ice-binding_C"/>
</dbReference>
<sequence precursor="true">MLKQLVLSVLSLGLFATTSTAEIITNLDGTGGDVVVRRNNNTENDGFLRIKKQGGDGEASSNDRIGLLKFDLSGLTESVSAANVQLELPRGESTSQASNTFDAGDTLYLYGVPDLATDEDFDEAAVTFANFPYLTGAGSVTNPRPATDLTGNGVNDDLVPLLATYTFAEQSDAGDLVIFSGNLLTSFLQADTNGVATFVLAASQTQNALKTAVFVSDTGTEGTPLPPTLLTNNDVSVPEPSTLVLLSITGVCAAGVLRRRIS</sequence>
<proteinExistence type="predicted"/>
<dbReference type="Proteomes" id="UP000315750">
    <property type="component" value="Chromosome"/>
</dbReference>